<feature type="region of interest" description="Disordered" evidence="3">
    <location>
        <begin position="75"/>
        <end position="101"/>
    </location>
</feature>
<comment type="caution">
    <text evidence="5">The sequence shown here is derived from an EMBL/GenBank/DDBJ whole genome shotgun (WGS) entry which is preliminary data.</text>
</comment>
<evidence type="ECO:0000256" key="1">
    <source>
        <dbReference type="ARBA" id="ARBA00023054"/>
    </source>
</evidence>
<name>A0AAV2I1K1_LYMST</name>
<proteinExistence type="predicted"/>
<keyword evidence="1 2" id="KW-0175">Coiled coil</keyword>
<feature type="domain" description="Translin-associated factor X-interacting protein 1 N-terminal" evidence="4">
    <location>
        <begin position="8"/>
        <end position="70"/>
    </location>
</feature>
<feature type="coiled-coil region" evidence="2">
    <location>
        <begin position="113"/>
        <end position="188"/>
    </location>
</feature>
<dbReference type="Proteomes" id="UP001497497">
    <property type="component" value="Unassembled WGS sequence"/>
</dbReference>
<dbReference type="AlphaFoldDB" id="A0AAV2I1K1"/>
<feature type="region of interest" description="Disordered" evidence="3">
    <location>
        <begin position="195"/>
        <end position="218"/>
    </location>
</feature>
<dbReference type="PANTHER" id="PTHR34916:SF1">
    <property type="entry name" value="GI:13385330"/>
    <property type="match status" value="1"/>
</dbReference>
<dbReference type="EMBL" id="CAXITT010000301">
    <property type="protein sequence ID" value="CAL1538515.1"/>
    <property type="molecule type" value="Genomic_DNA"/>
</dbReference>
<accession>A0AAV2I1K1</accession>
<sequence length="226" mass="26471">MMYRFYTEYDNYIAKLLDGQTSQQHLLRDQVNQMASRGTSRPGEMSAAAQRLKVLEDKAKYLLEMNERLKVDMRTEQHNLNKTPEVPAKRTPPGGYSKKEQPVELSLELENMKALILEKLDELNTQHVQLREDYVPITVCTHLEQCIKETEVEVQKLLKQNEYFERSIAEMEADLKEAIIEADTSEKDARRIWRKVNSRRGMPGSQHSKDSDDDCDDETKWNWYIS</sequence>
<organism evidence="5 6">
    <name type="scientific">Lymnaea stagnalis</name>
    <name type="common">Great pond snail</name>
    <name type="synonym">Helix stagnalis</name>
    <dbReference type="NCBI Taxonomy" id="6523"/>
    <lineage>
        <taxon>Eukaryota</taxon>
        <taxon>Metazoa</taxon>
        <taxon>Spiralia</taxon>
        <taxon>Lophotrochozoa</taxon>
        <taxon>Mollusca</taxon>
        <taxon>Gastropoda</taxon>
        <taxon>Heterobranchia</taxon>
        <taxon>Euthyneura</taxon>
        <taxon>Panpulmonata</taxon>
        <taxon>Hygrophila</taxon>
        <taxon>Lymnaeoidea</taxon>
        <taxon>Lymnaeidae</taxon>
        <taxon>Lymnaea</taxon>
    </lineage>
</organism>
<evidence type="ECO:0000313" key="5">
    <source>
        <dbReference type="EMBL" id="CAL1538515.1"/>
    </source>
</evidence>
<evidence type="ECO:0000313" key="6">
    <source>
        <dbReference type="Proteomes" id="UP001497497"/>
    </source>
</evidence>
<dbReference type="Pfam" id="PF15739">
    <property type="entry name" value="TSNAXIP1_N"/>
    <property type="match status" value="1"/>
</dbReference>
<reference evidence="5 6" key="1">
    <citation type="submission" date="2024-04" db="EMBL/GenBank/DDBJ databases">
        <authorList>
            <consortium name="Genoscope - CEA"/>
            <person name="William W."/>
        </authorList>
    </citation>
    <scope>NUCLEOTIDE SEQUENCE [LARGE SCALE GENOMIC DNA]</scope>
</reference>
<dbReference type="InterPro" id="IPR032755">
    <property type="entry name" value="TSNAXIP1_N"/>
</dbReference>
<evidence type="ECO:0000256" key="3">
    <source>
        <dbReference type="SAM" id="MobiDB-lite"/>
    </source>
</evidence>
<keyword evidence="6" id="KW-1185">Reference proteome</keyword>
<protein>
    <recommendedName>
        <fullName evidence="4">Translin-associated factor X-interacting protein 1 N-terminal domain-containing protein</fullName>
    </recommendedName>
</protein>
<evidence type="ECO:0000259" key="4">
    <source>
        <dbReference type="Pfam" id="PF15739"/>
    </source>
</evidence>
<evidence type="ECO:0000256" key="2">
    <source>
        <dbReference type="SAM" id="Coils"/>
    </source>
</evidence>
<dbReference type="PANTHER" id="PTHR34916">
    <property type="entry name" value="GI:13385330"/>
    <property type="match status" value="1"/>
</dbReference>
<gene>
    <name evidence="5" type="ORF">GSLYS_00012336001</name>
</gene>